<keyword evidence="4" id="KW-0378">Hydrolase</keyword>
<feature type="domain" description="Glycoside hydrolase family 57 N-terminal" evidence="3">
    <location>
        <begin position="143"/>
        <end position="317"/>
    </location>
</feature>
<evidence type="ECO:0000256" key="2">
    <source>
        <dbReference type="ARBA" id="ARBA00023277"/>
    </source>
</evidence>
<gene>
    <name evidence="4" type="ORF">CSA56_00715</name>
</gene>
<dbReference type="AlphaFoldDB" id="A0A2G6KKR2"/>
<reference evidence="4 5" key="1">
    <citation type="submission" date="2017-10" db="EMBL/GenBank/DDBJ databases">
        <title>Novel microbial diversity and functional potential in the marine mammal oral microbiome.</title>
        <authorList>
            <person name="Dudek N.K."/>
            <person name="Sun C.L."/>
            <person name="Burstein D."/>
            <person name="Kantor R.S."/>
            <person name="Aliaga Goltsman D.S."/>
            <person name="Bik E.M."/>
            <person name="Thomas B.C."/>
            <person name="Banfield J.F."/>
            <person name="Relman D.A."/>
        </authorList>
    </citation>
    <scope>NUCLEOTIDE SEQUENCE [LARGE SCALE GENOMIC DNA]</scope>
    <source>
        <strain evidence="4">DOLJORAL78_47_16</strain>
    </source>
</reference>
<accession>A0A2G6KKR2</accession>
<dbReference type="SUPFAM" id="SSF88713">
    <property type="entry name" value="Glycoside hydrolase/deacetylase"/>
    <property type="match status" value="1"/>
</dbReference>
<comment type="similarity">
    <text evidence="1">Belongs to the glycosyl hydrolase 57 family.</text>
</comment>
<dbReference type="GO" id="GO:0016787">
    <property type="term" value="F:hydrolase activity"/>
    <property type="evidence" value="ECO:0007669"/>
    <property type="project" value="UniProtKB-KW"/>
</dbReference>
<protein>
    <submittedName>
        <fullName evidence="4">Glycosyl hydrolase family 57</fullName>
    </submittedName>
</protein>
<evidence type="ECO:0000313" key="4">
    <source>
        <dbReference type="EMBL" id="PIE36241.1"/>
    </source>
</evidence>
<dbReference type="Proteomes" id="UP000230821">
    <property type="component" value="Unassembled WGS sequence"/>
</dbReference>
<dbReference type="Gene3D" id="3.20.110.20">
    <property type="match status" value="1"/>
</dbReference>
<dbReference type="PANTHER" id="PTHR36306:SF1">
    <property type="entry name" value="ALPHA-AMYLASE-RELATED"/>
    <property type="match status" value="1"/>
</dbReference>
<keyword evidence="2" id="KW-0119">Carbohydrate metabolism</keyword>
<proteinExistence type="inferred from homology"/>
<evidence type="ECO:0000256" key="1">
    <source>
        <dbReference type="ARBA" id="ARBA00006821"/>
    </source>
</evidence>
<organism evidence="4 5">
    <name type="scientific">candidate division KSB3 bacterium</name>
    <dbReference type="NCBI Taxonomy" id="2044937"/>
    <lineage>
        <taxon>Bacteria</taxon>
        <taxon>candidate division KSB3</taxon>
    </lineage>
</organism>
<evidence type="ECO:0000313" key="5">
    <source>
        <dbReference type="Proteomes" id="UP000230821"/>
    </source>
</evidence>
<comment type="caution">
    <text evidence="4">The sequence shown here is derived from an EMBL/GenBank/DDBJ whole genome shotgun (WGS) entry which is preliminary data.</text>
</comment>
<sequence>MIFNRIVHVGLPDQAEVGKGFIVTMETDGDIPFAQIIVRHADGWEWVVRDDSVVYEEPGRCRFMVPPEAYHSGTAYLQIEGCHSEDIQTATPQEWVIEHHQIEIQEASGMPLQPSPPPQDIFTIPEVTLGISRDPVIYFAIHKHMHQPYYDAIDTEYWDGEKEEIFGSRVGPYTRFIPAAVRQYIEGGLAHAGLSTSWSGSLIEQLIMCANTGQAYGGFRDWNFELKAIAQAKTAFGNPRVDFTAFGFFHPLMALIPHRDIVGQIEWHRNIVRGVFETEASDVLFPPETAFHPHMIPALLEAGVRAVIYDSIHHFRSCRNYPYTGAKEGMLPPNVSDQVNPEVDDWMHLRNIWGPSKISPQLLKPCMLSYTDHEGQRSDIIGIPAERYLGNEDARGGYGALLYEQVMGQVYDQIVKTGTYDPEHPPFFVLHSDGDNHGGGAESYYTCNTSRLVQMCQKESRFQLVTIKDYLHQFPVDPDNVVHLEPGSWAGADNGDPQFTKWFSMVEQDYSPDLNSWAVLTAFQNIVYSIEDSREERSLVHQLKRLLYTAETSCYWYWTGQDVWDAQVTNAANKGIQLAHDVLESLVCAKTETTGPTIFIPWVHPANPGGKAWGQGGLTDAAPDATFHTFIYDVSGVKKVIFHYSAADGPQKQQISMENRGSYPSHTNPKAIASLYTAVLPSGTGDIRYYIEAVDQLGNVSFSPVGRIYIA</sequence>
<evidence type="ECO:0000259" key="3">
    <source>
        <dbReference type="Pfam" id="PF03065"/>
    </source>
</evidence>
<dbReference type="Pfam" id="PF03065">
    <property type="entry name" value="Glyco_hydro_57"/>
    <property type="match status" value="1"/>
</dbReference>
<name>A0A2G6KKR2_9BACT</name>
<dbReference type="GO" id="GO:0005975">
    <property type="term" value="P:carbohydrate metabolic process"/>
    <property type="evidence" value="ECO:0007669"/>
    <property type="project" value="InterPro"/>
</dbReference>
<dbReference type="InterPro" id="IPR011330">
    <property type="entry name" value="Glyco_hydro/deAcase_b/a-brl"/>
</dbReference>
<dbReference type="InterPro" id="IPR004300">
    <property type="entry name" value="Glyco_hydro_57_N"/>
</dbReference>
<dbReference type="EMBL" id="PDSK01000021">
    <property type="protein sequence ID" value="PIE36241.1"/>
    <property type="molecule type" value="Genomic_DNA"/>
</dbReference>
<dbReference type="InterPro" id="IPR052046">
    <property type="entry name" value="GH57_Enzymes"/>
</dbReference>
<dbReference type="PANTHER" id="PTHR36306">
    <property type="entry name" value="ALPHA-AMYLASE-RELATED-RELATED"/>
    <property type="match status" value="1"/>
</dbReference>